<accession>A0AAD4GYN6</accession>
<proteinExistence type="predicted"/>
<evidence type="ECO:0000313" key="3">
    <source>
        <dbReference type="Proteomes" id="UP001194746"/>
    </source>
</evidence>
<gene>
    <name evidence="2" type="ORF">FE257_009089</name>
</gene>
<dbReference type="AlphaFoldDB" id="A0AAD4GYN6"/>
<name>A0AAD4GYN6_ASPNN</name>
<reference evidence="2" key="2">
    <citation type="submission" date="2020-02" db="EMBL/GenBank/DDBJ databases">
        <authorList>
            <person name="Gilchrist C.L.M."/>
            <person name="Chooi Y.-H."/>
        </authorList>
    </citation>
    <scope>NUCLEOTIDE SEQUENCE</scope>
    <source>
        <strain evidence="2">MST-FP2251</strain>
    </source>
</reference>
<protein>
    <submittedName>
        <fullName evidence="2">Uncharacterized protein</fullName>
    </submittedName>
</protein>
<reference evidence="2" key="1">
    <citation type="journal article" date="2019" name="Beilstein J. Org. Chem.">
        <title>Nanangenines: drimane sesquiterpenoids as the dominant metabolite cohort of a novel Australian fungus, Aspergillus nanangensis.</title>
        <authorList>
            <person name="Lacey H.J."/>
            <person name="Gilchrist C.L.M."/>
            <person name="Crombie A."/>
            <person name="Kalaitzis J.A."/>
            <person name="Vuong D."/>
            <person name="Rutledge P.J."/>
            <person name="Turner P."/>
            <person name="Pitt J.I."/>
            <person name="Lacey E."/>
            <person name="Chooi Y.H."/>
            <person name="Piggott A.M."/>
        </authorList>
    </citation>
    <scope>NUCLEOTIDE SEQUENCE</scope>
    <source>
        <strain evidence="2">MST-FP2251</strain>
    </source>
</reference>
<dbReference type="Proteomes" id="UP001194746">
    <property type="component" value="Unassembled WGS sequence"/>
</dbReference>
<sequence length="439" mass="48617">MPAGSSRCGRCEKSSLACTISRHQPRTGRPPNRGLPGVSKGSLGVWDYAMTQEIQESPEESETTPSNGTDDGGLSPSNPKHALFSRLPVEDFYILNDVYMFGSSFASDFYQALEYCHHHSPNLLDEIFIALGSSLSWARFGLLTADQVDISSGAASIEKLRNAVINHSHDALAVLMLGQALAAFDSLVTSAGTISILRCSLSLVQPWYTEIAQIKFLDPITIAPIFWDTVWCLLHREVPVIPPVIDRAGVIDRVAGLCPSLLPILYDLCVASSQMKHGSAEETDLTAIEQRIRDWSPDDTGLCLETYSKFEVLLIRTQAMMYRTASLLLVHRLRHPSMREDATATRLANDILDARTNFLDHAGANEKLQNVCFPLFLALLEVPVTLEGLWESSTRLRSRPACVDQLFAFQSYFWEKRKAGFSGSLWDIIDNGPEFVPVP</sequence>
<keyword evidence="3" id="KW-1185">Reference proteome</keyword>
<feature type="region of interest" description="Disordered" evidence="1">
    <location>
        <begin position="55"/>
        <end position="79"/>
    </location>
</feature>
<evidence type="ECO:0000313" key="2">
    <source>
        <dbReference type="EMBL" id="KAF9894116.1"/>
    </source>
</evidence>
<dbReference type="EMBL" id="VCAU01000005">
    <property type="protein sequence ID" value="KAF9894116.1"/>
    <property type="molecule type" value="Genomic_DNA"/>
</dbReference>
<evidence type="ECO:0000256" key="1">
    <source>
        <dbReference type="SAM" id="MobiDB-lite"/>
    </source>
</evidence>
<comment type="caution">
    <text evidence="2">The sequence shown here is derived from an EMBL/GenBank/DDBJ whole genome shotgun (WGS) entry which is preliminary data.</text>
</comment>
<feature type="region of interest" description="Disordered" evidence="1">
    <location>
        <begin position="20"/>
        <end position="41"/>
    </location>
</feature>
<organism evidence="2 3">
    <name type="scientific">Aspergillus nanangensis</name>
    <dbReference type="NCBI Taxonomy" id="2582783"/>
    <lineage>
        <taxon>Eukaryota</taxon>
        <taxon>Fungi</taxon>
        <taxon>Dikarya</taxon>
        <taxon>Ascomycota</taxon>
        <taxon>Pezizomycotina</taxon>
        <taxon>Eurotiomycetes</taxon>
        <taxon>Eurotiomycetidae</taxon>
        <taxon>Eurotiales</taxon>
        <taxon>Aspergillaceae</taxon>
        <taxon>Aspergillus</taxon>
        <taxon>Aspergillus subgen. Circumdati</taxon>
    </lineage>
</organism>